<dbReference type="EMBL" id="KY744231">
    <property type="protein sequence ID" value="ARQ96564.1"/>
    <property type="molecule type" value="Genomic_DNA"/>
</dbReference>
<evidence type="ECO:0000313" key="2">
    <source>
        <dbReference type="Proteomes" id="UP000201341"/>
    </source>
</evidence>
<proteinExistence type="predicted"/>
<keyword evidence="2" id="KW-1185">Reference proteome</keyword>
<dbReference type="GeneID" id="32878873"/>
<accession>A0A1X9SK11</accession>
<reference evidence="1 2" key="1">
    <citation type="journal article" date="2017" name="Viruses">
        <title>Differentiation and structure in Sulfolobus islandicus rod-shaped virus populations.</title>
        <authorList>
            <person name="Bautista M.A."/>
            <person name="Black J.A."/>
            <person name="Youngblut N.D."/>
            <person name="Whitaker R.J."/>
        </authorList>
    </citation>
    <scope>NUCLEOTIDE SEQUENCE [LARGE SCALE GENOMIC DNA]</scope>
</reference>
<dbReference type="Proteomes" id="UP000201341">
    <property type="component" value="Segment"/>
</dbReference>
<protein>
    <submittedName>
        <fullName evidence="1">Uncharacterized protein</fullName>
    </submittedName>
</protein>
<dbReference type="KEGG" id="vg:32878873"/>
<dbReference type="RefSeq" id="YP_009362966.1">
    <property type="nucleotide sequence ID" value="NC_034628.1"/>
</dbReference>
<evidence type="ECO:0000313" key="1">
    <source>
        <dbReference type="EMBL" id="ARQ96564.1"/>
    </source>
</evidence>
<dbReference type="OrthoDB" id="9970at10239"/>
<organism evidence="1 2">
    <name type="scientific">Sulfolobus islandicus rod-shaped virus 4</name>
    <dbReference type="NCBI Taxonomy" id="1983547"/>
    <lineage>
        <taxon>Viruses</taxon>
        <taxon>Adnaviria</taxon>
        <taxon>Zilligvirae</taxon>
        <taxon>Taleaviricota</taxon>
        <taxon>Tokiviricetes</taxon>
        <taxon>Ligamenvirales</taxon>
        <taxon>Rudiviridae</taxon>
        <taxon>Usarudivirus</taxon>
        <taxon>Usarudivirus yellowstonense</taxon>
        <taxon>Usarudivirus SIRV4</taxon>
    </lineage>
</organism>
<name>A0A1X9SK11_9VIRU</name>
<sequence>MNYKLPIQLKDGKYPYFEDKQLDLTGIGSRKRGRIIYISGRFVKNDGNESFIEFESISSIALKLQNAKMTVTEKGTLVIKYEPNSVLYVIEIPSGFRGDVSVKVLSGECQQTSVLMSPAGSLGYVKHLWCNNNAEIEYKISGRTRTVGFGMLPHYFGENLSGKIVIKDGKIDIIFDEELDQLLS</sequence>